<comment type="caution">
    <text evidence="13">Lacks conserved residue(s) required for the propagation of feature annotation.</text>
</comment>
<dbReference type="SUPFAM" id="SSF82895">
    <property type="entry name" value="TSP-1 type 1 repeat"/>
    <property type="match status" value="1"/>
</dbReference>
<comment type="function">
    <text evidence="1">Cilium- and flagellum-specific protein that plays a role in axonemal structure organization and motility. May play a role in outer and inner dynein arm assembly.</text>
</comment>
<feature type="domain" description="Sema" evidence="15">
    <location>
        <begin position="198"/>
        <end position="737"/>
    </location>
</feature>
<dbReference type="PROSITE" id="PS50092">
    <property type="entry name" value="TSP1"/>
    <property type="match status" value="1"/>
</dbReference>
<evidence type="ECO:0000256" key="6">
    <source>
        <dbReference type="ARBA" id="ARBA00022490"/>
    </source>
</evidence>
<dbReference type="WBParaSite" id="HDID_0001012601-mRNA-1">
    <property type="protein sequence ID" value="HDID_0001012601-mRNA-1"/>
    <property type="gene ID" value="HDID_0001012601"/>
</dbReference>
<evidence type="ECO:0000256" key="9">
    <source>
        <dbReference type="ARBA" id="ARBA00023157"/>
    </source>
</evidence>
<dbReference type="SUPFAM" id="SSF103575">
    <property type="entry name" value="Plexin repeat"/>
    <property type="match status" value="1"/>
</dbReference>
<dbReference type="SMART" id="SM00630">
    <property type="entry name" value="Sema"/>
    <property type="match status" value="1"/>
</dbReference>
<evidence type="ECO:0000256" key="11">
    <source>
        <dbReference type="ARBA" id="ARBA00023212"/>
    </source>
</evidence>
<protein>
    <recommendedName>
        <fullName evidence="5">Cilia- and flagella-associated protein 300</fullName>
    </recommendedName>
</protein>
<name>A0A0R3SWQ1_HYMDI</name>
<keyword evidence="8 14" id="KW-0472">Membrane</keyword>
<sequence length="1275" mass="143541">MKIDHKFSIATYFHHRVSPLTANIPVPFIKKALDPIRTTRISSVPFLLPAQSHLDLLIDQGFSKSSQRRRRYHRRLSGPSSSPWILLVSPLLSCLLLLLPSLLPMVTCAPPRPLPSPPPLPLLSPHSEEFNSSASSDNSLWLNGFPGAELSEDLINPLSNNVEFGHKQEVIPHEEQEYFADFETVDYQIGTAIVDHYSQKLNYEEIIKDMVKAGIAQTFDDFSHSNYRKLLFLSESNSLYAVADAATLLKLDGQSLKFSSSHVVSPFQQGLPNCDESKGCRERIDITVLTRTPQLPLAFFCSSHFEERSRGIIREVASVCIVPNPADIADPLMQWDNKQYSSADAHRPPIVLSPKETGPEKAAVGATHVEPFIYVAGVSANSLRISRLQMPDWSRFDIKWDGVLFSPKSNFLFNEPATIFMSFETKTAVYFLLREASKSRSGNPQMISRVVRVCRGDRGGVMGIGERYFGTMAKADLICQSESPTSRANGERAHFIFNFVQSAYWDSDAERLYTVFSAGEAGPRGSAICIYDLLSIEKAFQGPISNSNAILRSNSKMHEFDSARPNPFPNVCERLAADNLTLQELTLGRMGTNFYHRFEPITPLFGYAVAMSPSTKWNEVIGYRLPPIASSNYSTSVLWVSSDTHLTQLALHETRDWDEEVEISFLLSTCEIRRLRVTGGGGVDESILTRLREGPPPKWITHADKGSKPEKEKILHFLVEGEFVYLGTTQSIFRFQTDSCASYSNEKTCISSGDPHCGWSSQKFRCVSRLNPLKSTSSLTLAVDGKSPPKCRTPNRSPFRTQDTGWSPWHPCSLTNDPHPKPLEMSPELQRSCLCRICLSDTLCNFGEQQVSQCKVAGVWSPWSSWSRCEDKLRFRTRTCFNPLLGTAIPSSECLGSDREETLCLTHPFIPEEVGFEAMRAEHVALKEASSQGITIDRNHMIGLLVGIILGAVCTLVSVFLVARFCRPSRRRNHPGRLRFYDGSRSISNIQLERQIRHSLLHDPTVYANPSPIDQSMHSNSSLRYNFLLRQSPPRSLERIPRSEEISHTTGFYDRLSENFSTRALTFKKFLKALFHDDSVRRSLENVEELPSNLILNLLMPSLVDGCEVKVTPIPCTLTSMTLFDRCVGTVTHESGRIKSCFEDYCGPLMLCVEDSEFYNLYDQKDREEFLFRLFKHIVIGGELVQPSEDFNVYTNFVKNLYKDLISSVQKMQDSDDIVITSKVYKVQVLVSLQSNGLIVYPSAKEHTNNFAYLIVNPVKRHVIVLSHVYGIGQF</sequence>
<gene>
    <name evidence="16" type="ORF">HDID_LOCUS10124</name>
</gene>
<dbReference type="PANTHER" id="PTHR31078:SF1">
    <property type="entry name" value="CILIA- AND FLAGELLA-ASSOCIATED PROTEIN 300"/>
    <property type="match status" value="1"/>
</dbReference>
<keyword evidence="6" id="KW-0963">Cytoplasm</keyword>
<dbReference type="Proteomes" id="UP000274504">
    <property type="component" value="Unassembled WGS sequence"/>
</dbReference>
<evidence type="ECO:0000313" key="16">
    <source>
        <dbReference type="EMBL" id="VDL62725.1"/>
    </source>
</evidence>
<evidence type="ECO:0000256" key="2">
    <source>
        <dbReference type="ARBA" id="ARBA00004370"/>
    </source>
</evidence>
<dbReference type="Gene3D" id="3.30.1680.10">
    <property type="entry name" value="ligand-binding face of the semaphorins, domain 2"/>
    <property type="match status" value="1"/>
</dbReference>
<keyword evidence="14" id="KW-1133">Transmembrane helix</keyword>
<proteinExistence type="inferred from homology"/>
<evidence type="ECO:0000256" key="12">
    <source>
        <dbReference type="ARBA" id="ARBA00023273"/>
    </source>
</evidence>
<dbReference type="InterPro" id="IPR036352">
    <property type="entry name" value="Semap_dom_sf"/>
</dbReference>
<keyword evidence="7" id="KW-0524">Neurogenesis</keyword>
<dbReference type="Pfam" id="PF14926">
    <property type="entry name" value="CFAP300"/>
    <property type="match status" value="1"/>
</dbReference>
<evidence type="ECO:0000259" key="15">
    <source>
        <dbReference type="PROSITE" id="PS51004"/>
    </source>
</evidence>
<keyword evidence="11" id="KW-0206">Cytoskeleton</keyword>
<evidence type="ECO:0000256" key="1">
    <source>
        <dbReference type="ARBA" id="ARBA00002404"/>
    </source>
</evidence>
<evidence type="ECO:0000313" key="17">
    <source>
        <dbReference type="Proteomes" id="UP000274504"/>
    </source>
</evidence>
<dbReference type="InterPro" id="IPR001627">
    <property type="entry name" value="Semap_dom"/>
</dbReference>
<dbReference type="PANTHER" id="PTHR31078">
    <property type="entry name" value="CILIA- AND FLAGELLA-ASSOCIATED PROTEIN 300"/>
    <property type="match status" value="1"/>
</dbReference>
<dbReference type="GO" id="GO:0016020">
    <property type="term" value="C:membrane"/>
    <property type="evidence" value="ECO:0007669"/>
    <property type="project" value="UniProtKB-SubCell"/>
</dbReference>
<keyword evidence="9" id="KW-1015">Disulfide bond</keyword>
<evidence type="ECO:0000313" key="18">
    <source>
        <dbReference type="WBParaSite" id="HDID_0001012601-mRNA-1"/>
    </source>
</evidence>
<comment type="similarity">
    <text evidence="4">Belongs to the CFAP300 family.</text>
</comment>
<dbReference type="SUPFAM" id="SSF101912">
    <property type="entry name" value="Sema domain"/>
    <property type="match status" value="1"/>
</dbReference>
<dbReference type="Gene3D" id="2.130.10.10">
    <property type="entry name" value="YVTN repeat-like/Quinoprotein amine dehydrogenase"/>
    <property type="match status" value="1"/>
</dbReference>
<evidence type="ECO:0000256" key="10">
    <source>
        <dbReference type="ARBA" id="ARBA00023180"/>
    </source>
</evidence>
<dbReference type="InterPro" id="IPR015943">
    <property type="entry name" value="WD40/YVTN_repeat-like_dom_sf"/>
</dbReference>
<dbReference type="EMBL" id="UYSG01011534">
    <property type="protein sequence ID" value="VDL62725.1"/>
    <property type="molecule type" value="Genomic_DNA"/>
</dbReference>
<dbReference type="Pfam" id="PF01437">
    <property type="entry name" value="PSI"/>
    <property type="match status" value="1"/>
</dbReference>
<dbReference type="GO" id="GO:0007399">
    <property type="term" value="P:nervous system development"/>
    <property type="evidence" value="ECO:0007669"/>
    <property type="project" value="UniProtKB-KW"/>
</dbReference>
<organism evidence="18">
    <name type="scientific">Hymenolepis diminuta</name>
    <name type="common">Rat tapeworm</name>
    <dbReference type="NCBI Taxonomy" id="6216"/>
    <lineage>
        <taxon>Eukaryota</taxon>
        <taxon>Metazoa</taxon>
        <taxon>Spiralia</taxon>
        <taxon>Lophotrochozoa</taxon>
        <taxon>Platyhelminthes</taxon>
        <taxon>Cestoda</taxon>
        <taxon>Eucestoda</taxon>
        <taxon>Cyclophyllidea</taxon>
        <taxon>Hymenolepididae</taxon>
        <taxon>Hymenolepis</taxon>
    </lineage>
</organism>
<feature type="transmembrane region" description="Helical" evidence="14">
    <location>
        <begin position="941"/>
        <end position="963"/>
    </location>
</feature>
<evidence type="ECO:0000256" key="13">
    <source>
        <dbReference type="PROSITE-ProRule" id="PRU00352"/>
    </source>
</evidence>
<evidence type="ECO:0000256" key="7">
    <source>
        <dbReference type="ARBA" id="ARBA00022902"/>
    </source>
</evidence>
<accession>A0A0R3SWQ1</accession>
<evidence type="ECO:0000256" key="4">
    <source>
        <dbReference type="ARBA" id="ARBA00009205"/>
    </source>
</evidence>
<dbReference type="AlphaFoldDB" id="A0A0R3SWQ1"/>
<evidence type="ECO:0000256" key="14">
    <source>
        <dbReference type="SAM" id="Phobius"/>
    </source>
</evidence>
<dbReference type="InterPro" id="IPR002165">
    <property type="entry name" value="Plexin_repeat"/>
</dbReference>
<dbReference type="InterPro" id="IPR036383">
    <property type="entry name" value="TSP1_rpt_sf"/>
</dbReference>
<keyword evidence="14" id="KW-0812">Transmembrane</keyword>
<dbReference type="InterPro" id="IPR000884">
    <property type="entry name" value="TSP1_rpt"/>
</dbReference>
<reference evidence="18" key="1">
    <citation type="submission" date="2017-02" db="UniProtKB">
        <authorList>
            <consortium name="WormBaseParasite"/>
        </authorList>
    </citation>
    <scope>IDENTIFICATION</scope>
</reference>
<evidence type="ECO:0000256" key="8">
    <source>
        <dbReference type="ARBA" id="ARBA00023136"/>
    </source>
</evidence>
<dbReference type="Pfam" id="PF01403">
    <property type="entry name" value="Sema"/>
    <property type="match status" value="1"/>
</dbReference>
<dbReference type="STRING" id="6216.A0A0R3SWQ1"/>
<dbReference type="InterPro" id="IPR029416">
    <property type="entry name" value="CFAP300"/>
</dbReference>
<dbReference type="PROSITE" id="PS51004">
    <property type="entry name" value="SEMA"/>
    <property type="match status" value="1"/>
</dbReference>
<dbReference type="Gene3D" id="2.20.100.10">
    <property type="entry name" value="Thrombospondin type-1 (TSP1) repeat"/>
    <property type="match status" value="1"/>
</dbReference>
<keyword evidence="12" id="KW-0966">Cell projection</keyword>
<dbReference type="OrthoDB" id="9988752at2759"/>
<comment type="subcellular location">
    <subcellularLocation>
        <location evidence="3">Cytoplasm</location>
        <location evidence="3">Cytoskeleton</location>
        <location evidence="3">Cilium axoneme</location>
    </subcellularLocation>
    <subcellularLocation>
        <location evidence="2">Membrane</location>
    </subcellularLocation>
</comment>
<evidence type="ECO:0000256" key="3">
    <source>
        <dbReference type="ARBA" id="ARBA00004430"/>
    </source>
</evidence>
<evidence type="ECO:0000256" key="5">
    <source>
        <dbReference type="ARBA" id="ARBA00022174"/>
    </source>
</evidence>
<dbReference type="GO" id="GO:0005930">
    <property type="term" value="C:axoneme"/>
    <property type="evidence" value="ECO:0007669"/>
    <property type="project" value="UniProtKB-SubCell"/>
</dbReference>
<keyword evidence="10" id="KW-0325">Glycoprotein</keyword>
<reference evidence="16 17" key="2">
    <citation type="submission" date="2018-11" db="EMBL/GenBank/DDBJ databases">
        <authorList>
            <consortium name="Pathogen Informatics"/>
        </authorList>
    </citation>
    <scope>NUCLEOTIDE SEQUENCE [LARGE SCALE GENOMIC DNA]</scope>
</reference>